<reference evidence="1 2" key="1">
    <citation type="submission" date="2020-03" db="EMBL/GenBank/DDBJ databases">
        <title>Dissostichus mawsoni Genome sequencing and assembly.</title>
        <authorList>
            <person name="Park H."/>
        </authorList>
    </citation>
    <scope>NUCLEOTIDE SEQUENCE [LARGE SCALE GENOMIC DNA]</scope>
    <source>
        <strain evidence="1">DM0001</strain>
        <tissue evidence="1">Muscle</tissue>
    </source>
</reference>
<dbReference type="Proteomes" id="UP000518266">
    <property type="component" value="Unassembled WGS sequence"/>
</dbReference>
<keyword evidence="2" id="KW-1185">Reference proteome</keyword>
<protein>
    <submittedName>
        <fullName evidence="1">Uncharacterized protein</fullName>
    </submittedName>
</protein>
<evidence type="ECO:0000313" key="1">
    <source>
        <dbReference type="EMBL" id="KAF3833561.1"/>
    </source>
</evidence>
<dbReference type="EMBL" id="JAAKFY010000026">
    <property type="protein sequence ID" value="KAF3833561.1"/>
    <property type="molecule type" value="Genomic_DNA"/>
</dbReference>
<sequence length="85" mass="10005">MNNHNVLTEKKALKHVALHSCVYFYVTVRMRREEQKCDYAPKPCLTLNTHTYRSKCLNKVLLTFGNNYHMGKNEGFSYLLCAFTR</sequence>
<name>A0A7J5X9H3_DISMA</name>
<comment type="caution">
    <text evidence="1">The sequence shown here is derived from an EMBL/GenBank/DDBJ whole genome shotgun (WGS) entry which is preliminary data.</text>
</comment>
<organism evidence="1 2">
    <name type="scientific">Dissostichus mawsoni</name>
    <name type="common">Antarctic cod</name>
    <dbReference type="NCBI Taxonomy" id="36200"/>
    <lineage>
        <taxon>Eukaryota</taxon>
        <taxon>Metazoa</taxon>
        <taxon>Chordata</taxon>
        <taxon>Craniata</taxon>
        <taxon>Vertebrata</taxon>
        <taxon>Euteleostomi</taxon>
        <taxon>Actinopterygii</taxon>
        <taxon>Neopterygii</taxon>
        <taxon>Teleostei</taxon>
        <taxon>Neoteleostei</taxon>
        <taxon>Acanthomorphata</taxon>
        <taxon>Eupercaria</taxon>
        <taxon>Perciformes</taxon>
        <taxon>Notothenioidei</taxon>
        <taxon>Nototheniidae</taxon>
        <taxon>Dissostichus</taxon>
    </lineage>
</organism>
<dbReference type="AlphaFoldDB" id="A0A7J5X9H3"/>
<proteinExistence type="predicted"/>
<gene>
    <name evidence="1" type="ORF">F7725_024765</name>
</gene>
<evidence type="ECO:0000313" key="2">
    <source>
        <dbReference type="Proteomes" id="UP000518266"/>
    </source>
</evidence>
<accession>A0A7J5X9H3</accession>